<comment type="caution">
    <text evidence="5">The sequence shown here is derived from an EMBL/GenBank/DDBJ whole genome shotgun (WGS) entry which is preliminary data.</text>
</comment>
<evidence type="ECO:0000259" key="4">
    <source>
        <dbReference type="PROSITE" id="PS50932"/>
    </source>
</evidence>
<protein>
    <submittedName>
        <fullName evidence="5">LacI family transcriptional regulator</fullName>
    </submittedName>
</protein>
<dbReference type="CDD" id="cd01392">
    <property type="entry name" value="HTH_LacI"/>
    <property type="match status" value="1"/>
</dbReference>
<feature type="domain" description="HTH lacI-type" evidence="4">
    <location>
        <begin position="39"/>
        <end position="93"/>
    </location>
</feature>
<organism evidence="5 6">
    <name type="scientific">Labrys okinawensis</name>
    <dbReference type="NCBI Taxonomy" id="346911"/>
    <lineage>
        <taxon>Bacteria</taxon>
        <taxon>Pseudomonadati</taxon>
        <taxon>Pseudomonadota</taxon>
        <taxon>Alphaproteobacteria</taxon>
        <taxon>Hyphomicrobiales</taxon>
        <taxon>Xanthobacteraceae</taxon>
        <taxon>Labrys</taxon>
    </lineage>
</organism>
<evidence type="ECO:0000256" key="3">
    <source>
        <dbReference type="ARBA" id="ARBA00023163"/>
    </source>
</evidence>
<keyword evidence="2" id="KW-0238">DNA-binding</keyword>
<keyword evidence="1" id="KW-0805">Transcription regulation</keyword>
<reference evidence="5 6" key="1">
    <citation type="submission" date="2018-02" db="EMBL/GenBank/DDBJ databases">
        <title>Whole genome sequencing of endophytic bacterium.</title>
        <authorList>
            <person name="Eedara R."/>
            <person name="Podile A.R."/>
        </authorList>
    </citation>
    <scope>NUCLEOTIDE SEQUENCE [LARGE SCALE GENOMIC DNA]</scope>
    <source>
        <strain evidence="5 6">RP1T</strain>
    </source>
</reference>
<dbReference type="GO" id="GO:0000976">
    <property type="term" value="F:transcription cis-regulatory region binding"/>
    <property type="evidence" value="ECO:0007669"/>
    <property type="project" value="TreeGrafter"/>
</dbReference>
<dbReference type="SMART" id="SM00354">
    <property type="entry name" value="HTH_LACI"/>
    <property type="match status" value="1"/>
</dbReference>
<dbReference type="InterPro" id="IPR028082">
    <property type="entry name" value="Peripla_BP_I"/>
</dbReference>
<dbReference type="InterPro" id="IPR046335">
    <property type="entry name" value="LacI/GalR-like_sensor"/>
</dbReference>
<dbReference type="SUPFAM" id="SSF47413">
    <property type="entry name" value="lambda repressor-like DNA-binding domains"/>
    <property type="match status" value="1"/>
</dbReference>
<name>A0A2S9Q796_9HYPH</name>
<dbReference type="SUPFAM" id="SSF53822">
    <property type="entry name" value="Periplasmic binding protein-like I"/>
    <property type="match status" value="1"/>
</dbReference>
<dbReference type="EMBL" id="PUEJ01000009">
    <property type="protein sequence ID" value="PRH85190.1"/>
    <property type="molecule type" value="Genomic_DNA"/>
</dbReference>
<dbReference type="InterPro" id="IPR010982">
    <property type="entry name" value="Lambda_DNA-bd_dom_sf"/>
</dbReference>
<gene>
    <name evidence="5" type="ORF">C5L14_22280</name>
</gene>
<evidence type="ECO:0000313" key="6">
    <source>
        <dbReference type="Proteomes" id="UP000237682"/>
    </source>
</evidence>
<dbReference type="PANTHER" id="PTHR30146:SF109">
    <property type="entry name" value="HTH-TYPE TRANSCRIPTIONAL REGULATOR GALS"/>
    <property type="match status" value="1"/>
</dbReference>
<dbReference type="Gene3D" id="1.10.260.40">
    <property type="entry name" value="lambda repressor-like DNA-binding domains"/>
    <property type="match status" value="1"/>
</dbReference>
<accession>A0A2S9Q796</accession>
<dbReference type="OrthoDB" id="7946617at2"/>
<sequence length="372" mass="40098">MAELFRSFASRLENGSLMPPAKERARRIQRRAPRDVSKIRIGDVARAAGVSTATVSRALTFPDRVQAETRERVLAAVRDLGYTPNTAARQLRAGSSRTVLVVVGPRRNPPFFSEVLRGIDVALSQAGYAVLMGNLDSIDGKEKYLVDLVFGGHIDGALVLASTVPSHAGRTIADSGIPIVGVCAETDVPDIPAVVVDDEVCCRAQTRYLLDRGHRYLAYLAGPRGNYNERHRYAGFQAEIAAAGLGPDDFVRFEGSYDFASGIASGKAFLALERRPTGVVATSDEMAIAFMTTIRRGGLRVPQDVSIVGFDGIELGDFIEPTLTTIRQPRFDLGSTGAKLLLQLMRGEAAPQRLTMLKGALDERESAGPVKA</sequence>
<evidence type="ECO:0000256" key="2">
    <source>
        <dbReference type="ARBA" id="ARBA00023125"/>
    </source>
</evidence>
<evidence type="ECO:0000313" key="5">
    <source>
        <dbReference type="EMBL" id="PRH85190.1"/>
    </source>
</evidence>
<dbReference type="GO" id="GO:0003700">
    <property type="term" value="F:DNA-binding transcription factor activity"/>
    <property type="evidence" value="ECO:0007669"/>
    <property type="project" value="TreeGrafter"/>
</dbReference>
<dbReference type="InterPro" id="IPR000843">
    <property type="entry name" value="HTH_LacI"/>
</dbReference>
<dbReference type="AlphaFoldDB" id="A0A2S9Q796"/>
<dbReference type="Pfam" id="PF00356">
    <property type="entry name" value="LacI"/>
    <property type="match status" value="1"/>
</dbReference>
<dbReference type="PROSITE" id="PS00356">
    <property type="entry name" value="HTH_LACI_1"/>
    <property type="match status" value="1"/>
</dbReference>
<dbReference type="PROSITE" id="PS50932">
    <property type="entry name" value="HTH_LACI_2"/>
    <property type="match status" value="1"/>
</dbReference>
<dbReference type="Proteomes" id="UP000237682">
    <property type="component" value="Unassembled WGS sequence"/>
</dbReference>
<dbReference type="Gene3D" id="3.40.50.2300">
    <property type="match status" value="2"/>
</dbReference>
<evidence type="ECO:0000256" key="1">
    <source>
        <dbReference type="ARBA" id="ARBA00023015"/>
    </source>
</evidence>
<dbReference type="Pfam" id="PF13377">
    <property type="entry name" value="Peripla_BP_3"/>
    <property type="match status" value="1"/>
</dbReference>
<keyword evidence="6" id="KW-1185">Reference proteome</keyword>
<keyword evidence="3" id="KW-0804">Transcription</keyword>
<dbReference type="PANTHER" id="PTHR30146">
    <property type="entry name" value="LACI-RELATED TRANSCRIPTIONAL REPRESSOR"/>
    <property type="match status" value="1"/>
</dbReference>
<proteinExistence type="predicted"/>